<accession>A0ABS8B059</accession>
<dbReference type="EMBL" id="JAJAUY010000002">
    <property type="protein sequence ID" value="MCB5177986.1"/>
    <property type="molecule type" value="Genomic_DNA"/>
</dbReference>
<comment type="caution">
    <text evidence="2">The sequence shown here is derived from an EMBL/GenBank/DDBJ whole genome shotgun (WGS) entry which is preliminary data.</text>
</comment>
<feature type="region of interest" description="Disordered" evidence="1">
    <location>
        <begin position="185"/>
        <end position="222"/>
    </location>
</feature>
<organism evidence="2 3">
    <name type="scientific">Streptomyces antimicrobicus</name>
    <dbReference type="NCBI Taxonomy" id="2883108"/>
    <lineage>
        <taxon>Bacteria</taxon>
        <taxon>Bacillati</taxon>
        <taxon>Actinomycetota</taxon>
        <taxon>Actinomycetes</taxon>
        <taxon>Kitasatosporales</taxon>
        <taxon>Streptomycetaceae</taxon>
        <taxon>Streptomyces</taxon>
    </lineage>
</organism>
<evidence type="ECO:0000313" key="2">
    <source>
        <dbReference type="EMBL" id="MCB5177986.1"/>
    </source>
</evidence>
<proteinExistence type="predicted"/>
<evidence type="ECO:0000313" key="3">
    <source>
        <dbReference type="Proteomes" id="UP001199054"/>
    </source>
</evidence>
<gene>
    <name evidence="2" type="ORF">LG632_01080</name>
</gene>
<sequence length="222" mass="22988">MTSAPAAAPLTVRSFLLGRDDSGTAPALRQALHDQHAGAGLLPGPRALTSAGDRAVEAELASVIGALLELDLVSLLAAGWVRHTALREAAHRTRQYPGSEEVVALATHSITSTHRPAVDVLVDGVPATTVEVGLTVVLRITGLVAVVRDAQLVAVRAGECEAEAKLAVREIPVASRQGRLDLPAELPLRSPVDLLPPDRQGHTRPSWQPAGPGPGPGPVNPG</sequence>
<name>A0ABS8B059_9ACTN</name>
<keyword evidence="3" id="KW-1185">Reference proteome</keyword>
<reference evidence="2 3" key="1">
    <citation type="submission" date="2021-10" db="EMBL/GenBank/DDBJ databases">
        <title>Streptomyces sp. strain SMC 277, a novel streptomycete isolated from soil.</title>
        <authorList>
            <person name="Chanama M."/>
        </authorList>
    </citation>
    <scope>NUCLEOTIDE SEQUENCE [LARGE SCALE GENOMIC DNA]</scope>
    <source>
        <strain evidence="2 3">SMC 277</strain>
    </source>
</reference>
<dbReference type="Proteomes" id="UP001199054">
    <property type="component" value="Unassembled WGS sequence"/>
</dbReference>
<evidence type="ECO:0000256" key="1">
    <source>
        <dbReference type="SAM" id="MobiDB-lite"/>
    </source>
</evidence>
<dbReference type="RefSeq" id="WP_226724388.1">
    <property type="nucleotide sequence ID" value="NZ_JAJAUY010000002.1"/>
</dbReference>
<protein>
    <submittedName>
        <fullName evidence="2">Uncharacterized protein</fullName>
    </submittedName>
</protein>
<feature type="compositionally biased region" description="Pro residues" evidence="1">
    <location>
        <begin position="211"/>
        <end position="222"/>
    </location>
</feature>